<dbReference type="Gene3D" id="2.40.150.20">
    <property type="entry name" value="Ribosomal protein L14"/>
    <property type="match status" value="1"/>
</dbReference>
<accession>A0A1Y1S3I9</accession>
<evidence type="ECO:0000256" key="5">
    <source>
        <dbReference type="HAMAP-Rule" id="MF_01367"/>
    </source>
</evidence>
<dbReference type="CDD" id="cd00337">
    <property type="entry name" value="Ribosomal_uL14"/>
    <property type="match status" value="1"/>
</dbReference>
<dbReference type="InterPro" id="IPR005745">
    <property type="entry name" value="Ribosomal_uL14_bac-type"/>
</dbReference>
<dbReference type="Pfam" id="PF00238">
    <property type="entry name" value="Ribosomal_L14"/>
    <property type="match status" value="1"/>
</dbReference>
<gene>
    <name evidence="5" type="primary">rplN</name>
    <name evidence="8" type="ORF">B4O97_00220</name>
</gene>
<evidence type="ECO:0000256" key="1">
    <source>
        <dbReference type="ARBA" id="ARBA00022730"/>
    </source>
</evidence>
<keyword evidence="4 5" id="KW-0687">Ribonucleoprotein</keyword>
<reference evidence="8 9" key="1">
    <citation type="submission" date="2017-03" db="EMBL/GenBank/DDBJ databases">
        <title>Draft Genome sequence of Marispirochaeta sp. strain JC444.</title>
        <authorList>
            <person name="Shivani Y."/>
            <person name="Subhash Y."/>
            <person name="Sasikala C."/>
            <person name="Ramana C."/>
        </authorList>
    </citation>
    <scope>NUCLEOTIDE SEQUENCE [LARGE SCALE GENOMIC DNA]</scope>
    <source>
        <strain evidence="8 9">JC444</strain>
    </source>
</reference>
<dbReference type="EMBL" id="MWQY01000001">
    <property type="protein sequence ID" value="ORC38216.1"/>
    <property type="molecule type" value="Genomic_DNA"/>
</dbReference>
<comment type="subunit">
    <text evidence="5">Part of the 50S ribosomal subunit. Forms a cluster with proteins L3 and L19. In the 70S ribosome, L14 and L19 interact and together make contacts with the 16S rRNA in bridges B5 and B8.</text>
</comment>
<dbReference type="HAMAP" id="MF_01367">
    <property type="entry name" value="Ribosomal_uL14"/>
    <property type="match status" value="1"/>
</dbReference>
<dbReference type="GO" id="GO:0022625">
    <property type="term" value="C:cytosolic large ribosomal subunit"/>
    <property type="evidence" value="ECO:0007669"/>
    <property type="project" value="TreeGrafter"/>
</dbReference>
<keyword evidence="3 5" id="KW-0689">Ribosomal protein</keyword>
<dbReference type="RefSeq" id="WP_083047127.1">
    <property type="nucleotide sequence ID" value="NZ_CAXXQO010000003.1"/>
</dbReference>
<dbReference type="InterPro" id="IPR019972">
    <property type="entry name" value="Ribosomal_uL14_CS"/>
</dbReference>
<dbReference type="PROSITE" id="PS00049">
    <property type="entry name" value="RIBOSOMAL_L14"/>
    <property type="match status" value="1"/>
</dbReference>
<dbReference type="InterPro" id="IPR000218">
    <property type="entry name" value="Ribosomal_uL14"/>
</dbReference>
<evidence type="ECO:0000256" key="3">
    <source>
        <dbReference type="ARBA" id="ARBA00022980"/>
    </source>
</evidence>
<evidence type="ECO:0000256" key="6">
    <source>
        <dbReference type="RuleBase" id="RU003949"/>
    </source>
</evidence>
<evidence type="ECO:0000256" key="4">
    <source>
        <dbReference type="ARBA" id="ARBA00023274"/>
    </source>
</evidence>
<name>A0A1Y1S3I9_9SPIO</name>
<sequence>MVQMQTYLNVADNSGAKRVQCIKVLGGSKRKYAGVGDIIVVAVKDALPNAAIKSGDVQKAVIVRTKKEFRRPDGTYIRFDDNACVIIDANLNPRGKRIFGPVARELRDTGFMKIVSLAPEVL</sequence>
<dbReference type="STRING" id="1963862.B4O97_00220"/>
<organism evidence="8 9">
    <name type="scientific">Marispirochaeta aestuarii</name>
    <dbReference type="NCBI Taxonomy" id="1963862"/>
    <lineage>
        <taxon>Bacteria</taxon>
        <taxon>Pseudomonadati</taxon>
        <taxon>Spirochaetota</taxon>
        <taxon>Spirochaetia</taxon>
        <taxon>Spirochaetales</taxon>
        <taxon>Spirochaetaceae</taxon>
        <taxon>Marispirochaeta</taxon>
    </lineage>
</organism>
<comment type="function">
    <text evidence="5 7">Binds to 23S rRNA. Forms part of two intersubunit bridges in the 70S ribosome.</text>
</comment>
<evidence type="ECO:0000313" key="9">
    <source>
        <dbReference type="Proteomes" id="UP000192343"/>
    </source>
</evidence>
<dbReference type="SMART" id="SM01374">
    <property type="entry name" value="Ribosomal_L14"/>
    <property type="match status" value="1"/>
</dbReference>
<keyword evidence="1 5" id="KW-0699">rRNA-binding</keyword>
<dbReference type="FunFam" id="2.40.150.20:FF:000001">
    <property type="entry name" value="50S ribosomal protein L14"/>
    <property type="match status" value="1"/>
</dbReference>
<dbReference type="AlphaFoldDB" id="A0A1Y1S3I9"/>
<evidence type="ECO:0000256" key="7">
    <source>
        <dbReference type="RuleBase" id="RU003950"/>
    </source>
</evidence>
<dbReference type="Proteomes" id="UP000192343">
    <property type="component" value="Unassembled WGS sequence"/>
</dbReference>
<dbReference type="PANTHER" id="PTHR11761">
    <property type="entry name" value="50S/60S RIBOSOMAL PROTEIN L14/L23"/>
    <property type="match status" value="1"/>
</dbReference>
<dbReference type="GO" id="GO:0003735">
    <property type="term" value="F:structural constituent of ribosome"/>
    <property type="evidence" value="ECO:0007669"/>
    <property type="project" value="InterPro"/>
</dbReference>
<proteinExistence type="inferred from homology"/>
<keyword evidence="2 5" id="KW-0694">RNA-binding</keyword>
<dbReference type="GO" id="GO:0070180">
    <property type="term" value="F:large ribosomal subunit rRNA binding"/>
    <property type="evidence" value="ECO:0007669"/>
    <property type="project" value="TreeGrafter"/>
</dbReference>
<dbReference type="OrthoDB" id="9806379at2"/>
<evidence type="ECO:0000256" key="2">
    <source>
        <dbReference type="ARBA" id="ARBA00022884"/>
    </source>
</evidence>
<comment type="caution">
    <text evidence="8">The sequence shown here is derived from an EMBL/GenBank/DDBJ whole genome shotgun (WGS) entry which is preliminary data.</text>
</comment>
<dbReference type="NCBIfam" id="TIGR01067">
    <property type="entry name" value="rplN_bact"/>
    <property type="match status" value="1"/>
</dbReference>
<dbReference type="PANTHER" id="PTHR11761:SF3">
    <property type="entry name" value="LARGE RIBOSOMAL SUBUNIT PROTEIN UL14M"/>
    <property type="match status" value="1"/>
</dbReference>
<dbReference type="SUPFAM" id="SSF50193">
    <property type="entry name" value="Ribosomal protein L14"/>
    <property type="match status" value="1"/>
</dbReference>
<comment type="similarity">
    <text evidence="5 6">Belongs to the universal ribosomal protein uL14 family.</text>
</comment>
<protein>
    <recommendedName>
        <fullName evidence="5">Large ribosomal subunit protein uL14</fullName>
    </recommendedName>
</protein>
<dbReference type="GO" id="GO:0006412">
    <property type="term" value="P:translation"/>
    <property type="evidence" value="ECO:0007669"/>
    <property type="project" value="UniProtKB-UniRule"/>
</dbReference>
<dbReference type="InterPro" id="IPR036853">
    <property type="entry name" value="Ribosomal_uL14_sf"/>
</dbReference>
<keyword evidence="9" id="KW-1185">Reference proteome</keyword>
<evidence type="ECO:0000313" key="8">
    <source>
        <dbReference type="EMBL" id="ORC38216.1"/>
    </source>
</evidence>